<dbReference type="SUPFAM" id="SSF57756">
    <property type="entry name" value="Retrovirus zinc finger-like domains"/>
    <property type="match status" value="1"/>
</dbReference>
<dbReference type="Pfam" id="PF00098">
    <property type="entry name" value="zf-CCHC"/>
    <property type="match status" value="1"/>
</dbReference>
<protein>
    <submittedName>
        <fullName evidence="4">18640_t:CDS:1</fullName>
    </submittedName>
</protein>
<feature type="compositionally biased region" description="Polar residues" evidence="2">
    <location>
        <begin position="9"/>
        <end position="19"/>
    </location>
</feature>
<evidence type="ECO:0000259" key="3">
    <source>
        <dbReference type="PROSITE" id="PS50158"/>
    </source>
</evidence>
<accession>A0A9N9J1H1</accession>
<feature type="non-terminal residue" evidence="4">
    <location>
        <position position="98"/>
    </location>
</feature>
<organism evidence="4 5">
    <name type="scientific">Racocetra fulgida</name>
    <dbReference type="NCBI Taxonomy" id="60492"/>
    <lineage>
        <taxon>Eukaryota</taxon>
        <taxon>Fungi</taxon>
        <taxon>Fungi incertae sedis</taxon>
        <taxon>Mucoromycota</taxon>
        <taxon>Glomeromycotina</taxon>
        <taxon>Glomeromycetes</taxon>
        <taxon>Diversisporales</taxon>
        <taxon>Gigasporaceae</taxon>
        <taxon>Racocetra</taxon>
    </lineage>
</organism>
<keyword evidence="1" id="KW-0862">Zinc</keyword>
<dbReference type="Proteomes" id="UP000789396">
    <property type="component" value="Unassembled WGS sequence"/>
</dbReference>
<keyword evidence="1" id="KW-0479">Metal-binding</keyword>
<evidence type="ECO:0000313" key="5">
    <source>
        <dbReference type="Proteomes" id="UP000789396"/>
    </source>
</evidence>
<dbReference type="PROSITE" id="PS50158">
    <property type="entry name" value="ZF_CCHC"/>
    <property type="match status" value="1"/>
</dbReference>
<evidence type="ECO:0000313" key="4">
    <source>
        <dbReference type="EMBL" id="CAG8760593.1"/>
    </source>
</evidence>
<comment type="caution">
    <text evidence="4">The sequence shown here is derived from an EMBL/GenBank/DDBJ whole genome shotgun (WGS) entry which is preliminary data.</text>
</comment>
<dbReference type="Gene3D" id="4.10.60.10">
    <property type="entry name" value="Zinc finger, CCHC-type"/>
    <property type="match status" value="1"/>
</dbReference>
<feature type="compositionally biased region" description="Polar residues" evidence="2">
    <location>
        <begin position="76"/>
        <end position="98"/>
    </location>
</feature>
<proteinExistence type="predicted"/>
<dbReference type="GO" id="GO:0003676">
    <property type="term" value="F:nucleic acid binding"/>
    <property type="evidence" value="ECO:0007669"/>
    <property type="project" value="InterPro"/>
</dbReference>
<evidence type="ECO:0000256" key="2">
    <source>
        <dbReference type="SAM" id="MobiDB-lite"/>
    </source>
</evidence>
<dbReference type="AlphaFoldDB" id="A0A9N9J1H1"/>
<feature type="compositionally biased region" description="Basic residues" evidence="2">
    <location>
        <begin position="43"/>
        <end position="52"/>
    </location>
</feature>
<dbReference type="EMBL" id="CAJVPZ010040888">
    <property type="protein sequence ID" value="CAG8760593.1"/>
    <property type="molecule type" value="Genomic_DNA"/>
</dbReference>
<reference evidence="4" key="1">
    <citation type="submission" date="2021-06" db="EMBL/GenBank/DDBJ databases">
        <authorList>
            <person name="Kallberg Y."/>
            <person name="Tangrot J."/>
            <person name="Rosling A."/>
        </authorList>
    </citation>
    <scope>NUCLEOTIDE SEQUENCE</scope>
    <source>
        <strain evidence="4">IN212</strain>
    </source>
</reference>
<dbReference type="InterPro" id="IPR001878">
    <property type="entry name" value="Znf_CCHC"/>
</dbReference>
<gene>
    <name evidence="4" type="ORF">RFULGI_LOCUS14279</name>
</gene>
<feature type="non-terminal residue" evidence="4">
    <location>
        <position position="1"/>
    </location>
</feature>
<keyword evidence="5" id="KW-1185">Reference proteome</keyword>
<name>A0A9N9J1H1_9GLOM</name>
<dbReference type="SMART" id="SM00343">
    <property type="entry name" value="ZnF_C2HC"/>
    <property type="match status" value="1"/>
</dbReference>
<dbReference type="GO" id="GO:0008270">
    <property type="term" value="F:zinc ion binding"/>
    <property type="evidence" value="ECO:0007669"/>
    <property type="project" value="UniProtKB-KW"/>
</dbReference>
<feature type="domain" description="CCHC-type" evidence="3">
    <location>
        <begin position="62"/>
        <end position="77"/>
    </location>
</feature>
<dbReference type="InterPro" id="IPR036875">
    <property type="entry name" value="Znf_CCHC_sf"/>
</dbReference>
<dbReference type="OrthoDB" id="3863715at2759"/>
<sequence length="98" mass="10712">LGHQIPGESRNNSPKVSGSGNVGITPMELDRTEVRKFQGSKRNANKTARKINKKEFKQNRLCFRCGQKGHIAKMCPSNSNKTNPTPGTSSGSNTNVKQ</sequence>
<evidence type="ECO:0000256" key="1">
    <source>
        <dbReference type="PROSITE-ProRule" id="PRU00047"/>
    </source>
</evidence>
<feature type="region of interest" description="Disordered" evidence="2">
    <location>
        <begin position="71"/>
        <end position="98"/>
    </location>
</feature>
<feature type="region of interest" description="Disordered" evidence="2">
    <location>
        <begin position="1"/>
        <end position="52"/>
    </location>
</feature>
<keyword evidence="1" id="KW-0863">Zinc-finger</keyword>